<keyword evidence="2" id="KW-0472">Membrane</keyword>
<name>A0ABU0EDI2_9CELL</name>
<evidence type="ECO:0000313" key="4">
    <source>
        <dbReference type="Proteomes" id="UP001239626"/>
    </source>
</evidence>
<feature type="transmembrane region" description="Helical" evidence="2">
    <location>
        <begin position="850"/>
        <end position="871"/>
    </location>
</feature>
<dbReference type="Proteomes" id="UP001239626">
    <property type="component" value="Unassembled WGS sequence"/>
</dbReference>
<sequence>MTDTLLPVDLPTATSSTPVTTPVSAVVVTRGRTPYLAATVAALAAQSRRPLRVLLVDVSDTGDEAVEQLLHSTFTAAGGSSMPALRVVRTPGARTFGHAVRRALEADDGHPTTWLWLLHDDSAPAPTALAELVRAVSHAPSVAVAGVKQRTWTDPERLLEVGVRSSRSGRRMTDVEPGELDQGQHDGREDVLGVGIAGALVRRDVWTELGGTDPLLGPFGDGLDLSRRARLAGHRVIVVPSAVVRHAQAGYLGLRTDAIDPGSRPVDRDGDGEDDRADPRRSFAARRRALVHSRLISAPLILVPVVAVAALLGAVLRAFGQLAAKQPGLAVDEVRAALVALARPDGVARSRVRATRSRRLPRRALRPLQAGWRDVWSQARDRRLARAEARRVTQAPSELELRELAALATRRRVSLAVVTVALVAVAGVGLGPLVAAAFAGGGLVGAALLPSAARLGDLWSAATSGWVADGLGGPGPADALLSALTVPTALSGGSSSTAVAVLLLGSIVLAGLGAWAAAGAATRSVGVRAWAAIVWAGAPALLLGLGDGRLGAVVAHVALPWVALGVARAVGAQRVDQVLSGVATARRAEDDEIDQGDVETPVRGTPTVPTPRVSGEEHAPSETEPAVPERVGAPDPTGSIAAAAGASIAFAFTVAGAPSLLVPGLLALCVVALCAPRRRGRVLLVAVPALVLLGPALVEAAGRGLAGWRLLVADPGLASVSPAADPLSRLLGVPTDASSLAPGDLPAAVAAAWPLALGAVVLVLAVLALLRGSPVARAVRAAWLVAILGLATATLVVAIPVAVSDGVVAYGWAGPALSLAGIGLLAAAVLGADRLRERLAAYTFGWRQPLVALLTVVAVVVPAVWLGSWTWQARSGDAVGLRAVERAIVPAVGQQAQVSALSSRVLAVSIEPTTDDSGDGASTVTWQLMRADGPQLVDQAAAETTRTLQGDLLTPDVTATDAATREVDELVARLASAATGDVAGELAALAVADVVVPPLPDDLAGVVPQVATAQREELVSRLDSTAGLERVTQNATGTLWRVQATTPLDAAAGSVAPTIVPAWARTLPATSDVTDPAAPAVALASTDRTVDTVVAAGDADRLLVLAERADPHWHASLDGRSLRSVDGGWRQTFALGADSGELVVRYDDPDRGLWLALQGFVALVTVLLAVPVRRRRGVRT</sequence>
<dbReference type="PANTHER" id="PTHR43685:SF3">
    <property type="entry name" value="SLR2126 PROTEIN"/>
    <property type="match status" value="1"/>
</dbReference>
<feature type="region of interest" description="Disordered" evidence="1">
    <location>
        <begin position="589"/>
        <end position="632"/>
    </location>
</feature>
<feature type="transmembrane region" description="Helical" evidence="2">
    <location>
        <begin position="295"/>
        <end position="316"/>
    </location>
</feature>
<evidence type="ECO:0000313" key="3">
    <source>
        <dbReference type="EMBL" id="MDQ0373262.1"/>
    </source>
</evidence>
<feature type="transmembrane region" description="Helical" evidence="2">
    <location>
        <begin position="1152"/>
        <end position="1172"/>
    </location>
</feature>
<feature type="region of interest" description="Disordered" evidence="1">
    <location>
        <begin position="163"/>
        <end position="187"/>
    </location>
</feature>
<dbReference type="InterPro" id="IPR029044">
    <property type="entry name" value="Nucleotide-diphossugar_trans"/>
</dbReference>
<dbReference type="SUPFAM" id="SSF53448">
    <property type="entry name" value="Nucleotide-diphospho-sugar transferases"/>
    <property type="match status" value="1"/>
</dbReference>
<feature type="transmembrane region" description="Helical" evidence="2">
    <location>
        <begin position="648"/>
        <end position="675"/>
    </location>
</feature>
<feature type="transmembrane region" description="Helical" evidence="2">
    <location>
        <begin position="498"/>
        <end position="518"/>
    </location>
</feature>
<keyword evidence="2" id="KW-1133">Transmembrane helix</keyword>
<feature type="transmembrane region" description="Helical" evidence="2">
    <location>
        <begin position="525"/>
        <end position="545"/>
    </location>
</feature>
<reference evidence="3 4" key="1">
    <citation type="submission" date="2023-07" db="EMBL/GenBank/DDBJ databases">
        <title>Sorghum-associated microbial communities from plants grown in Nebraska, USA.</title>
        <authorList>
            <person name="Schachtman D."/>
        </authorList>
    </citation>
    <scope>NUCLEOTIDE SEQUENCE [LARGE SCALE GENOMIC DNA]</scope>
    <source>
        <strain evidence="3 4">BE332</strain>
    </source>
</reference>
<protein>
    <submittedName>
        <fullName evidence="3">GT2 family glycosyltransferase</fullName>
    </submittedName>
</protein>
<feature type="transmembrane region" description="Helical" evidence="2">
    <location>
        <begin position="809"/>
        <end position="830"/>
    </location>
</feature>
<proteinExistence type="predicted"/>
<organism evidence="3 4">
    <name type="scientific">Cellulomonas humilata</name>
    <dbReference type="NCBI Taxonomy" id="144055"/>
    <lineage>
        <taxon>Bacteria</taxon>
        <taxon>Bacillati</taxon>
        <taxon>Actinomycetota</taxon>
        <taxon>Actinomycetes</taxon>
        <taxon>Micrococcales</taxon>
        <taxon>Cellulomonadaceae</taxon>
        <taxon>Cellulomonas</taxon>
    </lineage>
</organism>
<comment type="caution">
    <text evidence="3">The sequence shown here is derived from an EMBL/GenBank/DDBJ whole genome shotgun (WGS) entry which is preliminary data.</text>
</comment>
<dbReference type="InterPro" id="IPR050834">
    <property type="entry name" value="Glycosyltransf_2"/>
</dbReference>
<feature type="region of interest" description="Disordered" evidence="1">
    <location>
        <begin position="260"/>
        <end position="279"/>
    </location>
</feature>
<feature type="transmembrane region" description="Helical" evidence="2">
    <location>
        <begin position="682"/>
        <end position="702"/>
    </location>
</feature>
<dbReference type="EMBL" id="JAUSVB010000002">
    <property type="protein sequence ID" value="MDQ0373262.1"/>
    <property type="molecule type" value="Genomic_DNA"/>
</dbReference>
<feature type="transmembrane region" description="Helical" evidence="2">
    <location>
        <begin position="416"/>
        <end position="449"/>
    </location>
</feature>
<dbReference type="Pfam" id="PF13641">
    <property type="entry name" value="Glyco_tranf_2_3"/>
    <property type="match status" value="1"/>
</dbReference>
<feature type="transmembrane region" description="Helical" evidence="2">
    <location>
        <begin position="747"/>
        <end position="770"/>
    </location>
</feature>
<feature type="compositionally biased region" description="Low complexity" evidence="1">
    <location>
        <begin position="598"/>
        <end position="613"/>
    </location>
</feature>
<feature type="transmembrane region" description="Helical" evidence="2">
    <location>
        <begin position="782"/>
        <end position="803"/>
    </location>
</feature>
<evidence type="ECO:0000256" key="1">
    <source>
        <dbReference type="SAM" id="MobiDB-lite"/>
    </source>
</evidence>
<gene>
    <name evidence="3" type="ORF">J2X26_001573</name>
</gene>
<keyword evidence="4" id="KW-1185">Reference proteome</keyword>
<dbReference type="PANTHER" id="PTHR43685">
    <property type="entry name" value="GLYCOSYLTRANSFERASE"/>
    <property type="match status" value="1"/>
</dbReference>
<keyword evidence="2" id="KW-0812">Transmembrane</keyword>
<dbReference type="RefSeq" id="WP_307491227.1">
    <property type="nucleotide sequence ID" value="NZ_JAUSVB010000002.1"/>
</dbReference>
<evidence type="ECO:0000256" key="2">
    <source>
        <dbReference type="SAM" id="Phobius"/>
    </source>
</evidence>
<accession>A0ABU0EDI2</accession>
<dbReference type="Gene3D" id="3.90.550.10">
    <property type="entry name" value="Spore Coat Polysaccharide Biosynthesis Protein SpsA, Chain A"/>
    <property type="match status" value="1"/>
</dbReference>